<dbReference type="EMBL" id="AGFR01000018">
    <property type="protein sequence ID" value="EHD12917.1"/>
    <property type="molecule type" value="Genomic_DNA"/>
</dbReference>
<comment type="caution">
    <text evidence="1">The sequence shown here is derived from an EMBL/GenBank/DDBJ whole genome shotgun (WGS) entry which is preliminary data.</text>
</comment>
<dbReference type="RefSeq" id="WP_008855152.1">
    <property type="nucleotide sequence ID" value="NZ_AGFR01000018.1"/>
</dbReference>
<evidence type="ECO:0000313" key="1">
    <source>
        <dbReference type="EMBL" id="EHD12917.1"/>
    </source>
</evidence>
<organism evidence="1 2">
    <name type="scientific">Commensalibacter intestini A911</name>
    <dbReference type="NCBI Taxonomy" id="1088868"/>
    <lineage>
        <taxon>Bacteria</taxon>
        <taxon>Pseudomonadati</taxon>
        <taxon>Pseudomonadota</taxon>
        <taxon>Alphaproteobacteria</taxon>
        <taxon>Acetobacterales</taxon>
        <taxon>Acetobacteraceae</taxon>
    </lineage>
</organism>
<name>G6F3G7_9PROT</name>
<protein>
    <recommendedName>
        <fullName evidence="3">Tail sheath protein subtilisin-like domain-containing protein</fullName>
    </recommendedName>
</protein>
<evidence type="ECO:0008006" key="3">
    <source>
        <dbReference type="Google" id="ProtNLM"/>
    </source>
</evidence>
<dbReference type="Proteomes" id="UP000005939">
    <property type="component" value="Unassembled WGS sequence"/>
</dbReference>
<dbReference type="AlphaFoldDB" id="G6F3G7"/>
<dbReference type="STRING" id="1088868.CIN_21630"/>
<reference evidence="1 2" key="1">
    <citation type="submission" date="2011-10" db="EMBL/GenBank/DDBJ databases">
        <title>Genome Sequence of Commensalibacter intestini A911, isolated from Drosophila gut.</title>
        <authorList>
            <person name="Lee W.-J."/>
            <person name="Kim E.-K."/>
        </authorList>
    </citation>
    <scope>NUCLEOTIDE SEQUENCE [LARGE SCALE GENOMIC DNA]</scope>
    <source>
        <strain evidence="1 2">A911</strain>
    </source>
</reference>
<accession>G6F3G7</accession>
<proteinExistence type="predicted"/>
<evidence type="ECO:0000313" key="2">
    <source>
        <dbReference type="Proteomes" id="UP000005939"/>
    </source>
</evidence>
<sequence length="370" mass="40735">MYSDVSGNDAVSITVSQNTIARNSNQQQQAIIFGNKALKLACAQEVTVNSYSDLGQYLIDEETDARQQLIDTVKGWFSQGNRSVKLCDIGNVTADTIVKLDQYCYIGIAGYNWTNIGSSTNNILYNTATQLLASSSSACYIVGSLSTDEYTSNNQSKLKGYKSLFTIANSGITSNNQVAAGAVGYELSNYNPSSLSKVNPMTYRYLYSTAPMGDDTERLNKSLIDNYNTNLLVAPPINTTNAKSLLFPGILSDGNDFSYWYGIDYIRFYLIDQVTNLLIEASNSSINPIYYDQTGINRIKDAVTNAISNCASYGIIQNNYTITATDFSTYVEANSDDYKSGLYGGIVIEVMPLKSLKHIKFYLNINDFIS</sequence>
<dbReference type="OrthoDB" id="6556098at2"/>
<gene>
    <name evidence="1" type="ORF">CIN_21630</name>
</gene>